<accession>A0A410WUP0</accession>
<dbReference type="InterPro" id="IPR000600">
    <property type="entry name" value="ROK"/>
</dbReference>
<dbReference type="KEGG" id="pchi:PC41400_10275"/>
<gene>
    <name evidence="2" type="ORF">M5X16_05185</name>
    <name evidence="3" type="ORF">PC41400_10275</name>
</gene>
<dbReference type="EMBL" id="JAMDMJ010000004">
    <property type="protein sequence ID" value="MCY9595171.1"/>
    <property type="molecule type" value="Genomic_DNA"/>
</dbReference>
<dbReference type="Proteomes" id="UP000288943">
    <property type="component" value="Chromosome"/>
</dbReference>
<dbReference type="InterPro" id="IPR043129">
    <property type="entry name" value="ATPase_NBD"/>
</dbReference>
<dbReference type="Pfam" id="PF00480">
    <property type="entry name" value="ROK"/>
    <property type="match status" value="1"/>
</dbReference>
<evidence type="ECO:0000313" key="2">
    <source>
        <dbReference type="EMBL" id="MCY9595171.1"/>
    </source>
</evidence>
<dbReference type="AlphaFoldDB" id="A0A410WUP0"/>
<evidence type="ECO:0000313" key="5">
    <source>
        <dbReference type="Proteomes" id="UP001527202"/>
    </source>
</evidence>
<proteinExistence type="inferred from homology"/>
<dbReference type="SUPFAM" id="SSF53067">
    <property type="entry name" value="Actin-like ATPase domain"/>
    <property type="match status" value="1"/>
</dbReference>
<comment type="similarity">
    <text evidence="1">Belongs to the ROK (NagC/XylR) family.</text>
</comment>
<dbReference type="GeneID" id="95375192"/>
<dbReference type="Proteomes" id="UP001527202">
    <property type="component" value="Unassembled WGS sequence"/>
</dbReference>
<reference evidence="3 4" key="1">
    <citation type="submission" date="2018-01" db="EMBL/GenBank/DDBJ databases">
        <title>The whole genome sequencing and assembly of Paenibacillus chitinolyticus KCCM 41400 strain.</title>
        <authorList>
            <person name="Kim J.-Y."/>
            <person name="Park M.-K."/>
            <person name="Lee Y.-J."/>
            <person name="Yi H."/>
            <person name="Bahn Y.-S."/>
            <person name="Kim J.F."/>
            <person name="Lee D.-W."/>
        </authorList>
    </citation>
    <scope>NUCLEOTIDE SEQUENCE [LARGE SCALE GENOMIC DNA]</scope>
    <source>
        <strain evidence="3 4">KCCM 41400</strain>
    </source>
</reference>
<evidence type="ECO:0000313" key="3">
    <source>
        <dbReference type="EMBL" id="QAV18031.1"/>
    </source>
</evidence>
<reference evidence="2 5" key="2">
    <citation type="submission" date="2022-05" db="EMBL/GenBank/DDBJ databases">
        <title>Genome Sequencing of Bee-Associated Microbes.</title>
        <authorList>
            <person name="Dunlap C."/>
        </authorList>
    </citation>
    <scope>NUCLEOTIDE SEQUENCE [LARGE SCALE GENOMIC DNA]</scope>
    <source>
        <strain evidence="2 5">NRRL B-23120</strain>
    </source>
</reference>
<evidence type="ECO:0000313" key="4">
    <source>
        <dbReference type="Proteomes" id="UP000288943"/>
    </source>
</evidence>
<dbReference type="Gene3D" id="3.30.420.40">
    <property type="match status" value="2"/>
</dbReference>
<evidence type="ECO:0000256" key="1">
    <source>
        <dbReference type="ARBA" id="ARBA00006479"/>
    </source>
</evidence>
<dbReference type="RefSeq" id="WP_042230818.1">
    <property type="nucleotide sequence ID" value="NZ_CP026520.1"/>
</dbReference>
<protein>
    <submittedName>
        <fullName evidence="3">ROK family protein</fullName>
    </submittedName>
</protein>
<dbReference type="OrthoDB" id="9810372at2"/>
<keyword evidence="5" id="KW-1185">Reference proteome</keyword>
<name>A0A410WUP0_9BACL</name>
<dbReference type="EMBL" id="CP026520">
    <property type="protein sequence ID" value="QAV18031.1"/>
    <property type="molecule type" value="Genomic_DNA"/>
</dbReference>
<dbReference type="PANTHER" id="PTHR18964:SF149">
    <property type="entry name" value="BIFUNCTIONAL UDP-N-ACETYLGLUCOSAMINE 2-EPIMERASE_N-ACETYLMANNOSAMINE KINASE"/>
    <property type="match status" value="1"/>
</dbReference>
<sequence>MSFFVGVDLGGTNIVCGLLDEEFNVLAKSKQPTEAAKGSDYVLEKIAVMVETLLREQNIAPEQLKAVGIGTPGFIDPVRGVCVFASNLRWNEVPVSDQLGARLGVPVFIDNDVRMYVYGEAMKGPGRGYEHVLGITLGTGMSAGLVNNGQLYYGGGFMAGEIGHIRVDDAESTPCGCGLVGCLETIASASGIVRQVREALAAGRESILGQWFPGEEAASVTAADVSRAYDEGDRLAIEVMNHTGKLLGRGLSYAVTMYSPDALIIGGGASLAGERLFKPMREELQKSVYKGYWERLTIHPGTLIDDGGVIGSAAFAANRAAGIV</sequence>
<organism evidence="3 4">
    <name type="scientific">Paenibacillus chitinolyticus</name>
    <dbReference type="NCBI Taxonomy" id="79263"/>
    <lineage>
        <taxon>Bacteria</taxon>
        <taxon>Bacillati</taxon>
        <taxon>Bacillota</taxon>
        <taxon>Bacilli</taxon>
        <taxon>Bacillales</taxon>
        <taxon>Paenibacillaceae</taxon>
        <taxon>Paenibacillus</taxon>
    </lineage>
</organism>
<dbReference type="PANTHER" id="PTHR18964">
    <property type="entry name" value="ROK (REPRESSOR, ORF, KINASE) FAMILY"/>
    <property type="match status" value="1"/>
</dbReference>